<dbReference type="InterPro" id="IPR010982">
    <property type="entry name" value="Lambda_DNA-bd_dom_sf"/>
</dbReference>
<protein>
    <submittedName>
        <fullName evidence="2">XRE family transcriptional regulator</fullName>
    </submittedName>
</protein>
<dbReference type="CDD" id="cd00093">
    <property type="entry name" value="HTH_XRE"/>
    <property type="match status" value="1"/>
</dbReference>
<comment type="caution">
    <text evidence="2">The sequence shown here is derived from an EMBL/GenBank/DDBJ whole genome shotgun (WGS) entry which is preliminary data.</text>
</comment>
<dbReference type="GO" id="GO:0003677">
    <property type="term" value="F:DNA binding"/>
    <property type="evidence" value="ECO:0007669"/>
    <property type="project" value="UniProtKB-KW"/>
</dbReference>
<dbReference type="PANTHER" id="PTHR46558:SF11">
    <property type="entry name" value="HTH-TYPE TRANSCRIPTIONAL REGULATOR XRE"/>
    <property type="match status" value="1"/>
</dbReference>
<dbReference type="Proteomes" id="UP000306855">
    <property type="component" value="Unassembled WGS sequence"/>
</dbReference>
<keyword evidence="1" id="KW-0238">DNA-binding</keyword>
<reference evidence="2 3" key="1">
    <citation type="submission" date="2019-04" db="EMBL/GenBank/DDBJ databases">
        <title>Microbes associate with the intestines of laboratory mice.</title>
        <authorList>
            <person name="Navarre W."/>
            <person name="Wong E."/>
            <person name="Huang K."/>
            <person name="Tropini C."/>
            <person name="Ng K."/>
            <person name="Yu B."/>
        </authorList>
    </citation>
    <scope>NUCLEOTIDE SEQUENCE [LARGE SCALE GENOMIC DNA]</scope>
    <source>
        <strain evidence="2 3">NM26_J9</strain>
    </source>
</reference>
<dbReference type="PROSITE" id="PS50943">
    <property type="entry name" value="HTH_CROC1"/>
    <property type="match status" value="1"/>
</dbReference>
<evidence type="ECO:0000256" key="1">
    <source>
        <dbReference type="ARBA" id="ARBA00023125"/>
    </source>
</evidence>
<accession>A0A4S2EJK8</accession>
<dbReference type="PANTHER" id="PTHR46558">
    <property type="entry name" value="TRACRIPTIONAL REGULATORY PROTEIN-RELATED-RELATED"/>
    <property type="match status" value="1"/>
</dbReference>
<organism evidence="2 3">
    <name type="scientific">Ligilactobacillus murinus</name>
    <dbReference type="NCBI Taxonomy" id="1622"/>
    <lineage>
        <taxon>Bacteria</taxon>
        <taxon>Bacillati</taxon>
        <taxon>Bacillota</taxon>
        <taxon>Bacilli</taxon>
        <taxon>Lactobacillales</taxon>
        <taxon>Lactobacillaceae</taxon>
        <taxon>Ligilactobacillus</taxon>
    </lineage>
</organism>
<gene>
    <name evidence="2" type="ORF">E5340_04405</name>
</gene>
<evidence type="ECO:0000313" key="2">
    <source>
        <dbReference type="EMBL" id="TGY55917.1"/>
    </source>
</evidence>
<dbReference type="SUPFAM" id="SSF47413">
    <property type="entry name" value="lambda repressor-like DNA-binding domains"/>
    <property type="match status" value="1"/>
</dbReference>
<sequence length="130" mass="15366">MYKLINRIKELRAEKNISQAQLAVAVGVTADAIGKYERSDREPKLKIWQKLADYFGVSVGYLQGIEDKYTGVMTDSERQVRCNKIKENMAKTLRRAWAEDEPWEEVYADFKRQWNLLELEFQKITQDMER</sequence>
<dbReference type="AlphaFoldDB" id="A0A4S2EJK8"/>
<dbReference type="EMBL" id="SRYK01000015">
    <property type="protein sequence ID" value="TGY55917.1"/>
    <property type="molecule type" value="Genomic_DNA"/>
</dbReference>
<name>A0A4S2EJK8_9LACO</name>
<dbReference type="InterPro" id="IPR001387">
    <property type="entry name" value="Cro/C1-type_HTH"/>
</dbReference>
<proteinExistence type="predicted"/>
<dbReference type="Gene3D" id="1.10.260.40">
    <property type="entry name" value="lambda repressor-like DNA-binding domains"/>
    <property type="match status" value="1"/>
</dbReference>
<dbReference type="Pfam" id="PF01381">
    <property type="entry name" value="HTH_3"/>
    <property type="match status" value="1"/>
</dbReference>
<dbReference type="SMART" id="SM00530">
    <property type="entry name" value="HTH_XRE"/>
    <property type="match status" value="1"/>
</dbReference>
<evidence type="ECO:0000313" key="3">
    <source>
        <dbReference type="Proteomes" id="UP000306855"/>
    </source>
</evidence>